<dbReference type="GO" id="GO:0016757">
    <property type="term" value="F:glycosyltransferase activity"/>
    <property type="evidence" value="ECO:0007669"/>
    <property type="project" value="UniProtKB-KW"/>
</dbReference>
<keyword evidence="1" id="KW-0328">Glycosyltransferase</keyword>
<keyword evidence="1" id="KW-0808">Transferase</keyword>
<sequence length="463" mass="51468">MTATRVPARARVLLIVGEPISERLAGPAIRAWEIARALTARHHHVTIASSRSVSREGEGFRVVEFRADNAEALVDECDVVVFQGGFYNSVPWLAVRPQVQVMDLYDPFHLEFLGRQHGFDRDQETRVVSELTKELNAQLARADLVLCANDRQRDLWIGQLAALGRVRPQNGTDDGTIDDLVRIAPFGVTGQPFEPTPGALRGKVEGIGADDFVLVWGGGIYDWFDPMTLIRAVDVARHEVPELRLFFMAKVHPNAMLDGHAVPDQAVALARELGILGTHVVFNEEWVPYDERAGYLAEADIGVTTHPAGLETRFSFRTRNLDYLWAGLPIITSAGDVFADLVERRGNGLTVPVGDVDALAAAIVRAARDTPAREAWAAASRELAAEMTWDRVLAPFLEFLDAPVRSEVPIWNMVEDPPPLPARTRRDDLVTFARLLREGGPRLVTERIRDRVRRDALRVVGRR</sequence>
<dbReference type="SUPFAM" id="SSF53756">
    <property type="entry name" value="UDP-Glycosyltransferase/glycogen phosphorylase"/>
    <property type="match status" value="1"/>
</dbReference>
<gene>
    <name evidence="1" type="ORF">QUG98_10285</name>
</gene>
<keyword evidence="2" id="KW-1185">Reference proteome</keyword>
<comment type="caution">
    <text evidence="1">The sequence shown here is derived from an EMBL/GenBank/DDBJ whole genome shotgun (WGS) entry which is preliminary data.</text>
</comment>
<dbReference type="EMBL" id="JAUCMM010000006">
    <property type="protein sequence ID" value="MDM7888841.1"/>
    <property type="molecule type" value="Genomic_DNA"/>
</dbReference>
<dbReference type="CDD" id="cd03801">
    <property type="entry name" value="GT4_PimA-like"/>
    <property type="match status" value="1"/>
</dbReference>
<proteinExistence type="predicted"/>
<reference evidence="1 2" key="1">
    <citation type="submission" date="2023-06" db="EMBL/GenBank/DDBJ databases">
        <authorList>
            <person name="Feng G."/>
            <person name="Li J."/>
            <person name="Zhu H."/>
        </authorList>
    </citation>
    <scope>NUCLEOTIDE SEQUENCE [LARGE SCALE GENOMIC DNA]</scope>
    <source>
        <strain evidence="1 2">RHCJP20</strain>
    </source>
</reference>
<accession>A0ABT7TH14</accession>
<dbReference type="RefSeq" id="WP_289470435.1">
    <property type="nucleotide sequence ID" value="NZ_JAUCMM010000006.1"/>
</dbReference>
<protein>
    <submittedName>
        <fullName evidence="1">Glycosyltransferase family 4 protein</fullName>
        <ecNumber evidence="1">2.4.-.-</ecNumber>
    </submittedName>
</protein>
<dbReference type="Proteomes" id="UP001235720">
    <property type="component" value="Unassembled WGS sequence"/>
</dbReference>
<organism evidence="1 2">
    <name type="scientific">Curtobacterium subtropicum</name>
    <dbReference type="NCBI Taxonomy" id="3055138"/>
    <lineage>
        <taxon>Bacteria</taxon>
        <taxon>Bacillati</taxon>
        <taxon>Actinomycetota</taxon>
        <taxon>Actinomycetes</taxon>
        <taxon>Micrococcales</taxon>
        <taxon>Microbacteriaceae</taxon>
        <taxon>Curtobacterium</taxon>
    </lineage>
</organism>
<dbReference type="PANTHER" id="PTHR12526:SF635">
    <property type="entry name" value="GLYCOSYL TRANSFERASE GROUP 1"/>
    <property type="match status" value="1"/>
</dbReference>
<evidence type="ECO:0000313" key="2">
    <source>
        <dbReference type="Proteomes" id="UP001235720"/>
    </source>
</evidence>
<dbReference type="Gene3D" id="3.40.50.2000">
    <property type="entry name" value="Glycogen Phosphorylase B"/>
    <property type="match status" value="1"/>
</dbReference>
<dbReference type="PANTHER" id="PTHR12526">
    <property type="entry name" value="GLYCOSYLTRANSFERASE"/>
    <property type="match status" value="1"/>
</dbReference>
<dbReference type="EC" id="2.4.-.-" evidence="1"/>
<name>A0ABT7TH14_9MICO</name>
<evidence type="ECO:0000313" key="1">
    <source>
        <dbReference type="EMBL" id="MDM7888841.1"/>
    </source>
</evidence>
<dbReference type="Pfam" id="PF13692">
    <property type="entry name" value="Glyco_trans_1_4"/>
    <property type="match status" value="1"/>
</dbReference>